<evidence type="ECO:0000313" key="2">
    <source>
        <dbReference type="EMBL" id="CUH91623.1"/>
    </source>
</evidence>
<gene>
    <name evidence="2" type="ORF">SD1D_0060</name>
</gene>
<evidence type="ECO:0000313" key="3">
    <source>
        <dbReference type="Proteomes" id="UP000196053"/>
    </source>
</evidence>
<dbReference type="RefSeq" id="WP_058257079.1">
    <property type="nucleotide sequence ID" value="NZ_DUPS01000020.1"/>
</dbReference>
<reference evidence="3" key="1">
    <citation type="submission" date="2015-09" db="EMBL/GenBank/DDBJ databases">
        <authorList>
            <person name="Wibberg D."/>
        </authorList>
    </citation>
    <scope>NUCLEOTIDE SEQUENCE [LARGE SCALE GENOMIC DNA]</scope>
    <source>
        <strain evidence="3">SD1D</strain>
    </source>
</reference>
<dbReference type="InterPro" id="IPR014225">
    <property type="entry name" value="Spore_II_D_firmicutes"/>
</dbReference>
<protein>
    <recommendedName>
        <fullName evidence="1">Sporulation stage II protein D amidase enhancer LytB N-terminal domain-containing protein</fullName>
    </recommendedName>
</protein>
<dbReference type="NCBIfam" id="TIGR02870">
    <property type="entry name" value="spore_II_D"/>
    <property type="match status" value="1"/>
</dbReference>
<dbReference type="EMBL" id="LN879430">
    <property type="protein sequence ID" value="CUH91623.1"/>
    <property type="molecule type" value="Genomic_DNA"/>
</dbReference>
<dbReference type="GO" id="GO:0030435">
    <property type="term" value="P:sporulation resulting in formation of a cellular spore"/>
    <property type="evidence" value="ECO:0007669"/>
    <property type="project" value="InterPro"/>
</dbReference>
<proteinExistence type="predicted"/>
<dbReference type="KEGG" id="hsd:SD1D_0060"/>
<name>A0A0K8J2T0_9FIRM</name>
<dbReference type="Pfam" id="PF08486">
    <property type="entry name" value="SpoIID"/>
    <property type="match status" value="1"/>
</dbReference>
<evidence type="ECO:0000259" key="1">
    <source>
        <dbReference type="Pfam" id="PF08486"/>
    </source>
</evidence>
<feature type="domain" description="Sporulation stage II protein D amidase enhancer LytB N-terminal" evidence="1">
    <location>
        <begin position="50"/>
        <end position="152"/>
    </location>
</feature>
<dbReference type="OrthoDB" id="9794671at2"/>
<dbReference type="Proteomes" id="UP000196053">
    <property type="component" value="Chromosome I"/>
</dbReference>
<dbReference type="NCBIfam" id="TIGR02669">
    <property type="entry name" value="SpoIID_LytB"/>
    <property type="match status" value="1"/>
</dbReference>
<keyword evidence="3" id="KW-1185">Reference proteome</keyword>
<sequence>MKKILYKVVAVSILVLLLPFIMTLIFSNNNKRNHSLALEAMGLNIYYEKNGTRQKLDFDQYLIGVVAANMPSGYNIEALKAQAVVSRTYALYNISLLTEDNPNKKEFTTSELGLSYISPEEMETYWGSENYLKNFTKLENCVYGTKDEVIVYKDSLILPVFFGTGTGFTRNAHEAWGVDLPYLISVPSKDDVTSIHYLKITEYAPEELIGLLKQAYPSFESGEKTIFEDIIISGRDSTGYVTEIKLGNISLSGEEFARTLGLNSNHFYIEDYEGKARIICTGVGHGVGLSQYGANAMAEQGISYDKILTHYYTGVKIINLDNT</sequence>
<accession>A0A0K8J2T0</accession>
<dbReference type="AlphaFoldDB" id="A0A0K8J2T0"/>
<dbReference type="InterPro" id="IPR013693">
    <property type="entry name" value="SpoIID/LytB_N"/>
</dbReference>
<organism evidence="2 3">
    <name type="scientific">Herbinix luporum</name>
    <dbReference type="NCBI Taxonomy" id="1679721"/>
    <lineage>
        <taxon>Bacteria</taxon>
        <taxon>Bacillati</taxon>
        <taxon>Bacillota</taxon>
        <taxon>Clostridia</taxon>
        <taxon>Lachnospirales</taxon>
        <taxon>Lachnospiraceae</taxon>
        <taxon>Herbinix</taxon>
    </lineage>
</organism>
<dbReference type="InterPro" id="IPR013486">
    <property type="entry name" value="SpoIID/LytB"/>
</dbReference>